<organism evidence="2 3">
    <name type="scientific">Serratia quinivorans</name>
    <dbReference type="NCBI Taxonomy" id="137545"/>
    <lineage>
        <taxon>Bacteria</taxon>
        <taxon>Pseudomonadati</taxon>
        <taxon>Pseudomonadota</taxon>
        <taxon>Gammaproteobacteria</taxon>
        <taxon>Enterobacterales</taxon>
        <taxon>Yersiniaceae</taxon>
        <taxon>Serratia</taxon>
    </lineage>
</organism>
<dbReference type="InterPro" id="IPR052517">
    <property type="entry name" value="GlcG_carb_metab_protein"/>
</dbReference>
<proteinExistence type="predicted"/>
<reference evidence="2 3" key="1">
    <citation type="submission" date="2018-06" db="EMBL/GenBank/DDBJ databases">
        <authorList>
            <consortium name="Pathogen Informatics"/>
            <person name="Doyle S."/>
        </authorList>
    </citation>
    <scope>NUCLEOTIDE SEQUENCE [LARGE SCALE GENOMIC DNA]</scope>
    <source>
        <strain evidence="2 3">NCTC11544</strain>
    </source>
</reference>
<dbReference type="SUPFAM" id="SSF143744">
    <property type="entry name" value="GlcG-like"/>
    <property type="match status" value="1"/>
</dbReference>
<dbReference type="InterPro" id="IPR038084">
    <property type="entry name" value="PduO/GlcC-like_sf"/>
</dbReference>
<dbReference type="RefSeq" id="WP_207213188.1">
    <property type="nucleotide sequence ID" value="NZ_CAMKUF010000001.1"/>
</dbReference>
<dbReference type="InterPro" id="IPR005624">
    <property type="entry name" value="PduO/GlcC-like"/>
</dbReference>
<dbReference type="Gene3D" id="3.30.450.150">
    <property type="entry name" value="Haem-degrading domain"/>
    <property type="match status" value="1"/>
</dbReference>
<dbReference type="EMBL" id="UGYN01000002">
    <property type="protein sequence ID" value="SUI90666.1"/>
    <property type="molecule type" value="Genomic_DNA"/>
</dbReference>
<evidence type="ECO:0000313" key="3">
    <source>
        <dbReference type="Proteomes" id="UP000255529"/>
    </source>
</evidence>
<evidence type="ECO:0000313" key="2">
    <source>
        <dbReference type="EMBL" id="SUI90666.1"/>
    </source>
</evidence>
<dbReference type="PANTHER" id="PTHR34309">
    <property type="entry name" value="SLR1406 PROTEIN"/>
    <property type="match status" value="1"/>
</dbReference>
<feature type="chain" id="PRO_5016573845" evidence="1">
    <location>
        <begin position="26"/>
        <end position="174"/>
    </location>
</feature>
<sequence>MKIPFKLFTFFVASIISLNCGLAMAQSNVERKETMKDSPLNQLSITSQTAKKMALAAEDAARKENFSIVVSIVDTNGNLKYFNRMDETSVGSIEVSQLKALTSAKFPVSSKVLAERSAKLPGNPYSSIPGMLLLEGGLPIFNKAGKHIGGIGISGATPELDAKFAQAGVDSFAE</sequence>
<gene>
    <name evidence="2" type="ORF">NCTC11544_05304</name>
</gene>
<feature type="signal peptide" evidence="1">
    <location>
        <begin position="1"/>
        <end position="25"/>
    </location>
</feature>
<dbReference type="AlphaFoldDB" id="A0A380AZE2"/>
<protein>
    <submittedName>
        <fullName evidence="2">Domain of uncharacterized function (DUF336)</fullName>
    </submittedName>
</protein>
<dbReference type="PANTHER" id="PTHR34309:SF1">
    <property type="entry name" value="PROTEIN GLCG"/>
    <property type="match status" value="1"/>
</dbReference>
<name>A0A380AZE2_9GAMM</name>
<keyword evidence="1" id="KW-0732">Signal</keyword>
<dbReference type="Proteomes" id="UP000255529">
    <property type="component" value="Unassembled WGS sequence"/>
</dbReference>
<accession>A0A380AZE2</accession>
<evidence type="ECO:0000256" key="1">
    <source>
        <dbReference type="SAM" id="SignalP"/>
    </source>
</evidence>
<dbReference type="Pfam" id="PF03928">
    <property type="entry name" value="HbpS-like"/>
    <property type="match status" value="1"/>
</dbReference>